<organism evidence="3 4">
    <name type="scientific">Desulfoscipio gibsoniae DSM 7213</name>
    <dbReference type="NCBI Taxonomy" id="767817"/>
    <lineage>
        <taxon>Bacteria</taxon>
        <taxon>Bacillati</taxon>
        <taxon>Bacillota</taxon>
        <taxon>Clostridia</taxon>
        <taxon>Eubacteriales</taxon>
        <taxon>Desulfallaceae</taxon>
        <taxon>Desulfoscipio</taxon>
    </lineage>
</organism>
<dbReference type="InterPro" id="IPR004629">
    <property type="entry name" value="WecG_TagA_CpsF"/>
</dbReference>
<dbReference type="HOGENOM" id="CLU_063203_2_0_9"/>
<gene>
    <name evidence="3" type="ORF">Desgi_4707</name>
</gene>
<dbReference type="eggNOG" id="COG1922">
    <property type="taxonomic scope" value="Bacteria"/>
</dbReference>
<dbReference type="GO" id="GO:0016758">
    <property type="term" value="F:hexosyltransferase activity"/>
    <property type="evidence" value="ECO:0007669"/>
    <property type="project" value="TreeGrafter"/>
</dbReference>
<dbReference type="STRING" id="767817.Desgi_4707"/>
<evidence type="ECO:0000313" key="4">
    <source>
        <dbReference type="Proteomes" id="UP000013520"/>
    </source>
</evidence>
<dbReference type="KEGG" id="dgi:Desgi_4707"/>
<keyword evidence="2" id="KW-0808">Transferase</keyword>
<dbReference type="EMBL" id="CP003273">
    <property type="protein sequence ID" value="AGL03928.1"/>
    <property type="molecule type" value="Genomic_DNA"/>
</dbReference>
<proteinExistence type="predicted"/>
<dbReference type="PANTHER" id="PTHR34136:SF1">
    <property type="entry name" value="UDP-N-ACETYL-D-MANNOSAMINURONIC ACID TRANSFERASE"/>
    <property type="match status" value="1"/>
</dbReference>
<accession>R4KL54</accession>
<dbReference type="PANTHER" id="PTHR34136">
    <property type="match status" value="1"/>
</dbReference>
<keyword evidence="4" id="KW-1185">Reference proteome</keyword>
<dbReference type="NCBIfam" id="TIGR00696">
    <property type="entry name" value="wecG_tagA_cpsF"/>
    <property type="match status" value="1"/>
</dbReference>
<evidence type="ECO:0000256" key="2">
    <source>
        <dbReference type="ARBA" id="ARBA00022679"/>
    </source>
</evidence>
<dbReference type="CDD" id="cd06533">
    <property type="entry name" value="Glyco_transf_WecG_TagA"/>
    <property type="match status" value="1"/>
</dbReference>
<dbReference type="RefSeq" id="WP_006522226.1">
    <property type="nucleotide sequence ID" value="NC_021184.1"/>
</dbReference>
<sequence length="268" mass="29949">MIDLGRHSLLGVLISAVDYAGAVQQILAAALEGRPLAVSALAVHGVMTGYLDPVHRRRLNGIDLVVPDGQPVRWGLRLIHKISLPDRVYGPELTLKVIKAAADRGLPLYLYGSTEKTLASLVACLERRFPDLVIAGREPSKFRRLNPREKKELADRITHSGARIVLVGLGCPRQEAWVYEYRNLLNMPLLAVGAAFDFLAGLKPQAPPWMQKKGLEWIYRLTREPRRLWRRYLLLNPLYVVALIGEALGLRRTPVIMPDGLEPEKSHG</sequence>
<dbReference type="Proteomes" id="UP000013520">
    <property type="component" value="Chromosome"/>
</dbReference>
<name>R4KL54_9FIRM</name>
<keyword evidence="1" id="KW-0328">Glycosyltransferase</keyword>
<dbReference type="OrthoDB" id="9771846at2"/>
<evidence type="ECO:0000256" key="1">
    <source>
        <dbReference type="ARBA" id="ARBA00022676"/>
    </source>
</evidence>
<evidence type="ECO:0000313" key="3">
    <source>
        <dbReference type="EMBL" id="AGL03928.1"/>
    </source>
</evidence>
<dbReference type="Pfam" id="PF03808">
    <property type="entry name" value="Glyco_tran_WecG"/>
    <property type="match status" value="1"/>
</dbReference>
<dbReference type="AlphaFoldDB" id="R4KL54"/>
<reference evidence="3 4" key="1">
    <citation type="submission" date="2012-01" db="EMBL/GenBank/DDBJ databases">
        <title>Complete sequence of Desulfotomaculum gibsoniae DSM 7213.</title>
        <authorList>
            <consortium name="US DOE Joint Genome Institute"/>
            <person name="Lucas S."/>
            <person name="Han J."/>
            <person name="Lapidus A."/>
            <person name="Cheng J.-F."/>
            <person name="Goodwin L."/>
            <person name="Pitluck S."/>
            <person name="Peters L."/>
            <person name="Ovchinnikova G."/>
            <person name="Teshima H."/>
            <person name="Detter J.C."/>
            <person name="Han C."/>
            <person name="Tapia R."/>
            <person name="Land M."/>
            <person name="Hauser L."/>
            <person name="Kyrpides N."/>
            <person name="Ivanova N."/>
            <person name="Pagani I."/>
            <person name="Parshina S."/>
            <person name="Plugge C."/>
            <person name="Muyzer G."/>
            <person name="Kuever J."/>
            <person name="Ivanova A."/>
            <person name="Nazina T."/>
            <person name="Klenk H.-P."/>
            <person name="Brambilla E."/>
            <person name="Spring S."/>
            <person name="Stams A.F."/>
            <person name="Woyke T."/>
        </authorList>
    </citation>
    <scope>NUCLEOTIDE SEQUENCE [LARGE SCALE GENOMIC DNA]</scope>
    <source>
        <strain evidence="3 4">DSM 7213</strain>
    </source>
</reference>
<protein>
    <submittedName>
        <fullName evidence="3">Teichoic acid biosynthesis protein</fullName>
    </submittedName>
</protein>